<evidence type="ECO:0000313" key="3">
    <source>
        <dbReference type="Proteomes" id="UP001148312"/>
    </source>
</evidence>
<dbReference type="AlphaFoldDB" id="A0A9W9WQS5"/>
<name>A0A9W9WQS5_9EURO</name>
<keyword evidence="3" id="KW-1185">Reference proteome</keyword>
<dbReference type="GO" id="GO:0019863">
    <property type="term" value="F:IgE binding"/>
    <property type="evidence" value="ECO:0007669"/>
    <property type="project" value="InterPro"/>
</dbReference>
<evidence type="ECO:0000313" key="2">
    <source>
        <dbReference type="EMBL" id="KAJ5471972.1"/>
    </source>
</evidence>
<dbReference type="PANTHER" id="PTHR42039:SF1">
    <property type="entry name" value="PUTATIVE (AFU_ORTHOLOGUE AFUA_3G02940)-RELATED"/>
    <property type="match status" value="1"/>
</dbReference>
<feature type="signal peptide" evidence="1">
    <location>
        <begin position="1"/>
        <end position="22"/>
    </location>
</feature>
<dbReference type="EMBL" id="JAPWDQ010000013">
    <property type="protein sequence ID" value="KAJ5471972.1"/>
    <property type="molecule type" value="Genomic_DNA"/>
</dbReference>
<gene>
    <name evidence="2" type="ORF">N7539_008541</name>
</gene>
<dbReference type="InterPro" id="IPR038903">
    <property type="entry name" value="Allergen_Asp_f_4"/>
</dbReference>
<dbReference type="Pfam" id="PF25312">
    <property type="entry name" value="Allergen_Asp_f_4"/>
    <property type="match status" value="1"/>
</dbReference>
<organism evidence="2 3">
    <name type="scientific">Penicillium diatomitis</name>
    <dbReference type="NCBI Taxonomy" id="2819901"/>
    <lineage>
        <taxon>Eukaryota</taxon>
        <taxon>Fungi</taxon>
        <taxon>Dikarya</taxon>
        <taxon>Ascomycota</taxon>
        <taxon>Pezizomycotina</taxon>
        <taxon>Eurotiomycetes</taxon>
        <taxon>Eurotiomycetidae</taxon>
        <taxon>Eurotiales</taxon>
        <taxon>Aspergillaceae</taxon>
        <taxon>Penicillium</taxon>
    </lineage>
</organism>
<protein>
    <submittedName>
        <fullName evidence="2">Allergen Asp f 4</fullName>
    </submittedName>
</protein>
<proteinExistence type="predicted"/>
<accession>A0A9W9WQS5</accession>
<dbReference type="GO" id="GO:0005576">
    <property type="term" value="C:extracellular region"/>
    <property type="evidence" value="ECO:0007669"/>
    <property type="project" value="InterPro"/>
</dbReference>
<evidence type="ECO:0000256" key="1">
    <source>
        <dbReference type="SAM" id="SignalP"/>
    </source>
</evidence>
<comment type="caution">
    <text evidence="2">The sequence shown here is derived from an EMBL/GenBank/DDBJ whole genome shotgun (WGS) entry which is preliminary data.</text>
</comment>
<dbReference type="PANTHER" id="PTHR42039">
    <property type="entry name" value="PUTATIVE (AFU_ORTHOLOGUE AFUA_3G02940)-RELATED"/>
    <property type="match status" value="1"/>
</dbReference>
<dbReference type="Proteomes" id="UP001148312">
    <property type="component" value="Unassembled WGS sequence"/>
</dbReference>
<feature type="chain" id="PRO_5040756954" evidence="1">
    <location>
        <begin position="23"/>
        <end position="254"/>
    </location>
</feature>
<keyword evidence="1" id="KW-0732">Signal</keyword>
<dbReference type="RefSeq" id="XP_056786518.1">
    <property type="nucleotide sequence ID" value="XM_056938136.1"/>
</dbReference>
<sequence>MTLLCSWVLILPLVFSYGVTYAEFHASTSPARSSGKVSVILSRLSSTSQFGGTTNSSGYGVKYIGNVGDPYGSNIIEVPENTANQYKYVLRFEGPVAGESWTVVIWNKIGPDGLLSGWYGQACRKFILKSGQFRYIAVDENSQGGWAAAPGDSIPVDSQGGYASTWGEFDFGSVINSGWSGFDVSAIAAQNAGLPVQGMKICDVLAGICSFVTKDAALIHNAYISSLAEVGGIGGNLYPGPVRLAVTIGYDTAA</sequence>
<reference evidence="2" key="1">
    <citation type="submission" date="2022-12" db="EMBL/GenBank/DDBJ databases">
        <authorList>
            <person name="Petersen C."/>
        </authorList>
    </citation>
    <scope>NUCLEOTIDE SEQUENCE</scope>
    <source>
        <strain evidence="2">IBT 30728</strain>
    </source>
</reference>
<reference evidence="2" key="2">
    <citation type="journal article" date="2023" name="IMA Fungus">
        <title>Comparative genomic study of the Penicillium genus elucidates a diverse pangenome and 15 lateral gene transfer events.</title>
        <authorList>
            <person name="Petersen C."/>
            <person name="Sorensen T."/>
            <person name="Nielsen M.R."/>
            <person name="Sondergaard T.E."/>
            <person name="Sorensen J.L."/>
            <person name="Fitzpatrick D.A."/>
            <person name="Frisvad J.C."/>
            <person name="Nielsen K.L."/>
        </authorList>
    </citation>
    <scope>NUCLEOTIDE SEQUENCE</scope>
    <source>
        <strain evidence="2">IBT 30728</strain>
    </source>
</reference>
<dbReference type="GeneID" id="81628386"/>